<comment type="caution">
    <text evidence="1">The sequence shown here is derived from an EMBL/GenBank/DDBJ whole genome shotgun (WGS) entry which is preliminary data.</text>
</comment>
<organism evidence="1 2">
    <name type="scientific">Scheffersomyces spartinae</name>
    <dbReference type="NCBI Taxonomy" id="45513"/>
    <lineage>
        <taxon>Eukaryota</taxon>
        <taxon>Fungi</taxon>
        <taxon>Dikarya</taxon>
        <taxon>Ascomycota</taxon>
        <taxon>Saccharomycotina</taxon>
        <taxon>Pichiomycetes</taxon>
        <taxon>Debaryomycetaceae</taxon>
        <taxon>Scheffersomyces</taxon>
    </lineage>
</organism>
<protein>
    <submittedName>
        <fullName evidence="1">Uncharacterized protein</fullName>
    </submittedName>
</protein>
<reference evidence="1" key="1">
    <citation type="submission" date="2021-03" db="EMBL/GenBank/DDBJ databases">
        <authorList>
            <person name="Palmer J.M."/>
        </authorList>
    </citation>
    <scope>NUCLEOTIDE SEQUENCE</scope>
    <source>
        <strain evidence="1">ARV_011</strain>
    </source>
</reference>
<evidence type="ECO:0000313" key="2">
    <source>
        <dbReference type="Proteomes" id="UP000790833"/>
    </source>
</evidence>
<dbReference type="AlphaFoldDB" id="A0A9P8ALM8"/>
<dbReference type="EMBL" id="JAHMUF010000001">
    <property type="protein sequence ID" value="KAG7196249.1"/>
    <property type="molecule type" value="Genomic_DNA"/>
</dbReference>
<name>A0A9P8ALM8_9ASCO</name>
<evidence type="ECO:0000313" key="1">
    <source>
        <dbReference type="EMBL" id="KAG7196249.1"/>
    </source>
</evidence>
<proteinExistence type="predicted"/>
<accession>A0A9P8ALM8</accession>
<dbReference type="Proteomes" id="UP000790833">
    <property type="component" value="Unassembled WGS sequence"/>
</dbReference>
<gene>
    <name evidence="1" type="ORF">KQ657_000262</name>
</gene>
<dbReference type="RefSeq" id="XP_043051794.1">
    <property type="nucleotide sequence ID" value="XM_043191117.1"/>
</dbReference>
<sequence length="76" mass="8672">MRNNIVTNMNKEFGELGNLLTSSVNTDNEKDKQTVESFLLKSYGKFGSKYESAEGKDKEELKKVILGKFETYKKEA</sequence>
<keyword evidence="2" id="KW-1185">Reference proteome</keyword>
<dbReference type="GeneID" id="66113636"/>